<protein>
    <submittedName>
        <fullName evidence="4">Fumarylacetoacetate hydrolase family protein</fullName>
    </submittedName>
</protein>
<dbReference type="InterPro" id="IPR011234">
    <property type="entry name" value="Fumarylacetoacetase-like_C"/>
</dbReference>
<name>A0A8X8GY82_9RHOB</name>
<dbReference type="InterPro" id="IPR036663">
    <property type="entry name" value="Fumarylacetoacetase_C_sf"/>
</dbReference>
<sequence length="282" mass="29726">MRFLSYEVDGTVGLAIEKSGQFLGLLSCHAGFPGTLDEIIMQGTLQIAADALANGSPVDPATVAFRPPLTRPGKVLCVGLNYADHVSESKMETPSFPTIFARFPGGFVAHGAPLICPAVSTQFDYEGELVAVIGKAGREIAEADALDHVCGYSVFNDGSVRDFQLRTTQWTVGKNFDGTGGFGPYFVTSDELPEGATGLGIQTRLNGAVVQDANTDDMIFSVRKLVSLLSIGMRLEPGDIIVTGTPSGVGAARKPQLFMAPGDVCEVSIDKIGTLRNPVVAQ</sequence>
<evidence type="ECO:0000259" key="3">
    <source>
        <dbReference type="Pfam" id="PF01557"/>
    </source>
</evidence>
<dbReference type="Proteomes" id="UP000484076">
    <property type="component" value="Unassembled WGS sequence"/>
</dbReference>
<dbReference type="AlphaFoldDB" id="A0A8X8GY82"/>
<dbReference type="InterPro" id="IPR051121">
    <property type="entry name" value="FAH"/>
</dbReference>
<dbReference type="GO" id="GO:0019752">
    <property type="term" value="P:carboxylic acid metabolic process"/>
    <property type="evidence" value="ECO:0007669"/>
    <property type="project" value="UniProtKB-ARBA"/>
</dbReference>
<evidence type="ECO:0000256" key="2">
    <source>
        <dbReference type="ARBA" id="ARBA00022723"/>
    </source>
</evidence>
<dbReference type="Pfam" id="PF01557">
    <property type="entry name" value="FAA_hydrolase"/>
    <property type="match status" value="1"/>
</dbReference>
<dbReference type="PANTHER" id="PTHR42796:SF4">
    <property type="entry name" value="FUMARYLACETOACETATE HYDROLASE DOMAIN-CONTAINING PROTEIN 2A"/>
    <property type="match status" value="1"/>
</dbReference>
<gene>
    <name evidence="4" type="ORF">GEU84_018965</name>
</gene>
<organism evidence="4 5">
    <name type="scientific">Fertoeibacter niger</name>
    <dbReference type="NCBI Taxonomy" id="2656921"/>
    <lineage>
        <taxon>Bacteria</taxon>
        <taxon>Pseudomonadati</taxon>
        <taxon>Pseudomonadota</taxon>
        <taxon>Alphaproteobacteria</taxon>
        <taxon>Rhodobacterales</taxon>
        <taxon>Paracoccaceae</taxon>
        <taxon>Fertoeibacter</taxon>
    </lineage>
</organism>
<dbReference type="GO" id="GO:0016787">
    <property type="term" value="F:hydrolase activity"/>
    <property type="evidence" value="ECO:0007669"/>
    <property type="project" value="UniProtKB-KW"/>
</dbReference>
<dbReference type="GO" id="GO:0046872">
    <property type="term" value="F:metal ion binding"/>
    <property type="evidence" value="ECO:0007669"/>
    <property type="project" value="UniProtKB-KW"/>
</dbReference>
<evidence type="ECO:0000256" key="1">
    <source>
        <dbReference type="ARBA" id="ARBA00010211"/>
    </source>
</evidence>
<keyword evidence="4" id="KW-0378">Hydrolase</keyword>
<comment type="caution">
    <text evidence="4">The sequence shown here is derived from an EMBL/GenBank/DDBJ whole genome shotgun (WGS) entry which is preliminary data.</text>
</comment>
<dbReference type="RefSeq" id="WP_152828557.1">
    <property type="nucleotide sequence ID" value="NZ_WHUT02000015.1"/>
</dbReference>
<proteinExistence type="inferred from homology"/>
<evidence type="ECO:0000313" key="5">
    <source>
        <dbReference type="Proteomes" id="UP000484076"/>
    </source>
</evidence>
<feature type="domain" description="Fumarylacetoacetase-like C-terminal" evidence="3">
    <location>
        <begin position="74"/>
        <end position="280"/>
    </location>
</feature>
<keyword evidence="2" id="KW-0479">Metal-binding</keyword>
<dbReference type="FunFam" id="3.90.850.10:FF:000002">
    <property type="entry name" value="2-hydroxyhepta-2,4-diene-1,7-dioate isomerase"/>
    <property type="match status" value="1"/>
</dbReference>
<dbReference type="EMBL" id="WHUT02000015">
    <property type="protein sequence ID" value="NUB46479.1"/>
    <property type="molecule type" value="Genomic_DNA"/>
</dbReference>
<comment type="similarity">
    <text evidence="1">Belongs to the FAH family.</text>
</comment>
<dbReference type="PANTHER" id="PTHR42796">
    <property type="entry name" value="FUMARYLACETOACETATE HYDROLASE DOMAIN-CONTAINING PROTEIN 2A-RELATED"/>
    <property type="match status" value="1"/>
</dbReference>
<evidence type="ECO:0000313" key="4">
    <source>
        <dbReference type="EMBL" id="NUB46479.1"/>
    </source>
</evidence>
<dbReference type="SUPFAM" id="SSF56529">
    <property type="entry name" value="FAH"/>
    <property type="match status" value="1"/>
</dbReference>
<keyword evidence="5" id="KW-1185">Reference proteome</keyword>
<accession>A0A8X8GY82</accession>
<dbReference type="Gene3D" id="3.90.850.10">
    <property type="entry name" value="Fumarylacetoacetase-like, C-terminal domain"/>
    <property type="match status" value="1"/>
</dbReference>
<dbReference type="GO" id="GO:0016853">
    <property type="term" value="F:isomerase activity"/>
    <property type="evidence" value="ECO:0007669"/>
    <property type="project" value="UniProtKB-ARBA"/>
</dbReference>
<reference evidence="4" key="1">
    <citation type="submission" date="2020-05" db="EMBL/GenBank/DDBJ databases">
        <title>Fertoebacter nigrum gen. nov., sp. nov., a new member of the family Rhodobacteraceae.</title>
        <authorList>
            <person name="Szuroczki S."/>
            <person name="Abbaszade G."/>
            <person name="Buni D."/>
            <person name="Schumann P."/>
            <person name="Toth E."/>
        </authorList>
    </citation>
    <scope>NUCLEOTIDE SEQUENCE</scope>
    <source>
        <strain evidence="4">RG-N-1a</strain>
    </source>
</reference>